<evidence type="ECO:0000313" key="7">
    <source>
        <dbReference type="EMBL" id="SDS35124.1"/>
    </source>
</evidence>
<dbReference type="EMBL" id="LT629777">
    <property type="protein sequence ID" value="SDS35124.1"/>
    <property type="molecule type" value="Genomic_DNA"/>
</dbReference>
<sequence length="486" mass="54578">MIGSLDRNFFSLALGRLLQVAVMLASIKVSTAFLSTSEIGNLYIIVTLTGFFGLFLINPVGQYINRKTHEWYASGVILNKLVVYFMYVLLATLLSLFLVLVLPFFGVARSMNYILLALAIPGFVFFNTWNQTVIPMINLLGRHVVFSVLTVLSSFCALLFSSALVLLGHVSAIFWFFGQVLGVGLLAIVGMLYFLKRIEHRFDFKAVVEYVRFKNIKAISLFSFPLALSVLFLWLQGQSYRLLIENYINLEFLGFFGVGMSIATSISSSFESIVMQWLYPALYRNMNDDKIFENALSGMISVLLPVYFFLALFVSFLALYLVEILVGSEYSRSSIFVVFGIWVEFFRMSANLLSMAAHSKMNTRSLFVPYAIGGVGVFVGVFFAAQFECYRVAIPLVLLIVGGLSCAVMFFRMNRLVRIDFRPQGLLFLGVCSAFFPSAMFFSESASNKIVSMVILLAYGILFLAGLLKFFFVKGNREALLMGQRN</sequence>
<accession>A0A1H1RHA5</accession>
<gene>
    <name evidence="7" type="ORF">SAMN05216598_1311</name>
</gene>
<evidence type="ECO:0000256" key="3">
    <source>
        <dbReference type="ARBA" id="ARBA00022692"/>
    </source>
</evidence>
<keyword evidence="8" id="KW-1185">Reference proteome</keyword>
<evidence type="ECO:0000256" key="6">
    <source>
        <dbReference type="SAM" id="Phobius"/>
    </source>
</evidence>
<evidence type="ECO:0000313" key="8">
    <source>
        <dbReference type="Proteomes" id="UP000199524"/>
    </source>
</evidence>
<keyword evidence="4 6" id="KW-1133">Transmembrane helix</keyword>
<protein>
    <submittedName>
        <fullName evidence="7">Membrane protein involved in the export of O-antigen and teichoic acid</fullName>
    </submittedName>
</protein>
<keyword evidence="2" id="KW-1003">Cell membrane</keyword>
<feature type="transmembrane region" description="Helical" evidence="6">
    <location>
        <begin position="255"/>
        <end position="279"/>
    </location>
</feature>
<feature type="transmembrane region" description="Helical" evidence="6">
    <location>
        <begin position="12"/>
        <end position="34"/>
    </location>
</feature>
<feature type="transmembrane region" description="Helical" evidence="6">
    <location>
        <begin position="300"/>
        <end position="322"/>
    </location>
</feature>
<reference evidence="8" key="1">
    <citation type="submission" date="2016-10" db="EMBL/GenBank/DDBJ databases">
        <authorList>
            <person name="Varghese N."/>
            <person name="Submissions S."/>
        </authorList>
    </citation>
    <scope>NUCLEOTIDE SEQUENCE [LARGE SCALE GENOMIC DNA]</scope>
    <source>
        <strain evidence="8">ATCC 23835</strain>
    </source>
</reference>
<evidence type="ECO:0000256" key="4">
    <source>
        <dbReference type="ARBA" id="ARBA00022989"/>
    </source>
</evidence>
<feature type="transmembrane region" description="Helical" evidence="6">
    <location>
        <begin position="216"/>
        <end position="235"/>
    </location>
</feature>
<feature type="transmembrane region" description="Helical" evidence="6">
    <location>
        <begin position="450"/>
        <end position="472"/>
    </location>
</feature>
<feature type="transmembrane region" description="Helical" evidence="6">
    <location>
        <begin position="144"/>
        <end position="167"/>
    </location>
</feature>
<proteinExistence type="predicted"/>
<feature type="transmembrane region" description="Helical" evidence="6">
    <location>
        <begin position="111"/>
        <end position="132"/>
    </location>
</feature>
<feature type="transmembrane region" description="Helical" evidence="6">
    <location>
        <begin position="334"/>
        <end position="354"/>
    </location>
</feature>
<organism evidence="7 8">
    <name type="scientific">Pseudomonas asplenii</name>
    <dbReference type="NCBI Taxonomy" id="53407"/>
    <lineage>
        <taxon>Bacteria</taxon>
        <taxon>Pseudomonadati</taxon>
        <taxon>Pseudomonadota</taxon>
        <taxon>Gammaproteobacteria</taxon>
        <taxon>Pseudomonadales</taxon>
        <taxon>Pseudomonadaceae</taxon>
        <taxon>Pseudomonas</taxon>
    </lineage>
</organism>
<dbReference type="PANTHER" id="PTHR30250">
    <property type="entry name" value="PST FAMILY PREDICTED COLANIC ACID TRANSPORTER"/>
    <property type="match status" value="1"/>
</dbReference>
<keyword evidence="3 6" id="KW-0812">Transmembrane</keyword>
<evidence type="ECO:0000256" key="2">
    <source>
        <dbReference type="ARBA" id="ARBA00022475"/>
    </source>
</evidence>
<dbReference type="GeneID" id="300206329"/>
<feature type="transmembrane region" description="Helical" evidence="6">
    <location>
        <begin position="425"/>
        <end position="444"/>
    </location>
</feature>
<feature type="transmembrane region" description="Helical" evidence="6">
    <location>
        <begin position="393"/>
        <end position="413"/>
    </location>
</feature>
<dbReference type="PANTHER" id="PTHR30250:SF11">
    <property type="entry name" value="O-ANTIGEN TRANSPORTER-RELATED"/>
    <property type="match status" value="1"/>
</dbReference>
<dbReference type="AlphaFoldDB" id="A0A1H1RHA5"/>
<dbReference type="Proteomes" id="UP000199524">
    <property type="component" value="Chromosome I"/>
</dbReference>
<dbReference type="InterPro" id="IPR050833">
    <property type="entry name" value="Poly_Biosynth_Transport"/>
</dbReference>
<evidence type="ECO:0000256" key="5">
    <source>
        <dbReference type="ARBA" id="ARBA00023136"/>
    </source>
</evidence>
<feature type="transmembrane region" description="Helical" evidence="6">
    <location>
        <begin position="173"/>
        <end position="195"/>
    </location>
</feature>
<evidence type="ECO:0000256" key="1">
    <source>
        <dbReference type="ARBA" id="ARBA00004651"/>
    </source>
</evidence>
<comment type="subcellular location">
    <subcellularLocation>
        <location evidence="1">Cell membrane</location>
        <topology evidence="1">Multi-pass membrane protein</topology>
    </subcellularLocation>
</comment>
<keyword evidence="5 6" id="KW-0472">Membrane</keyword>
<feature type="transmembrane region" description="Helical" evidence="6">
    <location>
        <begin position="366"/>
        <end position="387"/>
    </location>
</feature>
<dbReference type="GO" id="GO:0005886">
    <property type="term" value="C:plasma membrane"/>
    <property type="evidence" value="ECO:0007669"/>
    <property type="project" value="UniProtKB-SubCell"/>
</dbReference>
<name>A0A1H1RHA5_9PSED</name>
<feature type="transmembrane region" description="Helical" evidence="6">
    <location>
        <begin position="40"/>
        <end position="60"/>
    </location>
</feature>
<dbReference type="RefSeq" id="WP_090203327.1">
    <property type="nucleotide sequence ID" value="NZ_LT629777.1"/>
</dbReference>
<dbReference type="Pfam" id="PF13440">
    <property type="entry name" value="Polysacc_synt_3"/>
    <property type="match status" value="1"/>
</dbReference>
<feature type="transmembrane region" description="Helical" evidence="6">
    <location>
        <begin position="81"/>
        <end position="105"/>
    </location>
</feature>